<evidence type="ECO:0000259" key="1">
    <source>
        <dbReference type="Pfam" id="PF00176"/>
    </source>
</evidence>
<dbReference type="GO" id="GO:0031508">
    <property type="term" value="P:pericentric heterochromatin formation"/>
    <property type="evidence" value="ECO:0007669"/>
    <property type="project" value="TreeGrafter"/>
</dbReference>
<feature type="domain" description="SNF2 N-terminal" evidence="1">
    <location>
        <begin position="82"/>
        <end position="119"/>
    </location>
</feature>
<dbReference type="PANTHER" id="PTHR47161">
    <property type="entry name" value="LYMPHOID-SPECIFIC HELICASE"/>
    <property type="match status" value="1"/>
</dbReference>
<sequence>MVGCPSPRACLCGGKVLAVTTATTHTDTQAHAGITKYEKTAEVTQQLIPQQAALPCAATTTTTTSEGGGRGTAHQIVRWSLNTFPPMNWLLLTGTPLQNSLTEFWALLKFLMQDIFDSCFEVGEMQEGSDERILRQERKGQVISTLMKNSLSELWALLNFLMLDIFDSLGVFESWFDVTEMQEEGSDERILRQEREGQAISTLMKLFRPAGDVCLVLVNVLSAVGLVVPVSQALTSGRAT</sequence>
<dbReference type="InterPro" id="IPR027417">
    <property type="entry name" value="P-loop_NTPase"/>
</dbReference>
<proteinExistence type="predicted"/>
<dbReference type="PANTHER" id="PTHR47161:SF1">
    <property type="entry name" value="LYMPHOID-SPECIFIC HELICASE"/>
    <property type="match status" value="1"/>
</dbReference>
<dbReference type="GO" id="GO:0005524">
    <property type="term" value="F:ATP binding"/>
    <property type="evidence" value="ECO:0007669"/>
    <property type="project" value="InterPro"/>
</dbReference>
<name>A0AAW0SDI7_SCYPA</name>
<dbReference type="Proteomes" id="UP001487740">
    <property type="component" value="Unassembled WGS sequence"/>
</dbReference>
<dbReference type="InterPro" id="IPR038718">
    <property type="entry name" value="SNF2-like_sf"/>
</dbReference>
<reference evidence="2 3" key="1">
    <citation type="submission" date="2023-03" db="EMBL/GenBank/DDBJ databases">
        <title>High-quality genome of Scylla paramamosain provides insights in environmental adaptation.</title>
        <authorList>
            <person name="Zhang L."/>
        </authorList>
    </citation>
    <scope>NUCLEOTIDE SEQUENCE [LARGE SCALE GENOMIC DNA]</scope>
    <source>
        <strain evidence="2">LZ_2023a</strain>
        <tissue evidence="2">Muscle</tissue>
    </source>
</reference>
<dbReference type="Pfam" id="PF00176">
    <property type="entry name" value="SNF2-rel_dom"/>
    <property type="match status" value="2"/>
</dbReference>
<gene>
    <name evidence="2" type="ORF">O3P69_007783</name>
</gene>
<keyword evidence="3" id="KW-1185">Reference proteome</keyword>
<dbReference type="GO" id="GO:0044027">
    <property type="term" value="P:negative regulation of gene expression via chromosomal CpG island methylation"/>
    <property type="evidence" value="ECO:0007669"/>
    <property type="project" value="TreeGrafter"/>
</dbReference>
<feature type="domain" description="SNF2 N-terminal" evidence="1">
    <location>
        <begin position="144"/>
        <end position="194"/>
    </location>
</feature>
<protein>
    <recommendedName>
        <fullName evidence="1">SNF2 N-terminal domain-containing protein</fullName>
    </recommendedName>
</protein>
<dbReference type="EMBL" id="JARAKH010001169">
    <property type="protein sequence ID" value="KAK8373415.1"/>
    <property type="molecule type" value="Genomic_DNA"/>
</dbReference>
<evidence type="ECO:0000313" key="2">
    <source>
        <dbReference type="EMBL" id="KAK8373415.1"/>
    </source>
</evidence>
<dbReference type="GO" id="GO:0003682">
    <property type="term" value="F:chromatin binding"/>
    <property type="evidence" value="ECO:0007669"/>
    <property type="project" value="TreeGrafter"/>
</dbReference>
<evidence type="ECO:0000313" key="3">
    <source>
        <dbReference type="Proteomes" id="UP001487740"/>
    </source>
</evidence>
<comment type="caution">
    <text evidence="2">The sequence shown here is derived from an EMBL/GenBank/DDBJ whole genome shotgun (WGS) entry which is preliminary data.</text>
</comment>
<dbReference type="InterPro" id="IPR000330">
    <property type="entry name" value="SNF2_N"/>
</dbReference>
<organism evidence="2 3">
    <name type="scientific">Scylla paramamosain</name>
    <name type="common">Mud crab</name>
    <dbReference type="NCBI Taxonomy" id="85552"/>
    <lineage>
        <taxon>Eukaryota</taxon>
        <taxon>Metazoa</taxon>
        <taxon>Ecdysozoa</taxon>
        <taxon>Arthropoda</taxon>
        <taxon>Crustacea</taxon>
        <taxon>Multicrustacea</taxon>
        <taxon>Malacostraca</taxon>
        <taxon>Eumalacostraca</taxon>
        <taxon>Eucarida</taxon>
        <taxon>Decapoda</taxon>
        <taxon>Pleocyemata</taxon>
        <taxon>Brachyura</taxon>
        <taxon>Eubrachyura</taxon>
        <taxon>Portunoidea</taxon>
        <taxon>Portunidae</taxon>
        <taxon>Portuninae</taxon>
        <taxon>Scylla</taxon>
    </lineage>
</organism>
<dbReference type="AlphaFoldDB" id="A0AAW0SDI7"/>
<dbReference type="GO" id="GO:0005721">
    <property type="term" value="C:pericentric heterochromatin"/>
    <property type="evidence" value="ECO:0007669"/>
    <property type="project" value="TreeGrafter"/>
</dbReference>
<dbReference type="Gene3D" id="3.40.50.10810">
    <property type="entry name" value="Tandem AAA-ATPase domain"/>
    <property type="match status" value="2"/>
</dbReference>
<dbReference type="SUPFAM" id="SSF52540">
    <property type="entry name" value="P-loop containing nucleoside triphosphate hydrolases"/>
    <property type="match status" value="1"/>
</dbReference>
<dbReference type="GO" id="GO:0006346">
    <property type="term" value="P:DNA methylation-dependent constitutive heterochromatin formation"/>
    <property type="evidence" value="ECO:0007669"/>
    <property type="project" value="TreeGrafter"/>
</dbReference>
<dbReference type="GO" id="GO:0005634">
    <property type="term" value="C:nucleus"/>
    <property type="evidence" value="ECO:0007669"/>
    <property type="project" value="TreeGrafter"/>
</dbReference>
<accession>A0AAW0SDI7</accession>